<evidence type="ECO:0000256" key="2">
    <source>
        <dbReference type="ARBA" id="ARBA00010274"/>
    </source>
</evidence>
<dbReference type="InterPro" id="IPR044275">
    <property type="entry name" value="KRP"/>
</dbReference>
<reference evidence="7 8" key="1">
    <citation type="submission" date="2020-05" db="EMBL/GenBank/DDBJ databases">
        <authorList>
            <person name="Campoy J."/>
            <person name="Schneeberger K."/>
            <person name="Spophaly S."/>
        </authorList>
    </citation>
    <scope>NUCLEOTIDE SEQUENCE [LARGE SCALE GENOMIC DNA]</scope>
    <source>
        <strain evidence="7">PruArmRojPasFocal</strain>
    </source>
</reference>
<sequence length="287" mass="32380">MEVARAATSATAKKKRKINTNGESVELPSSYAQLKKPRRLVVSGASKIAAAEGVREAEDDDVSTSDHDETSCCSSNGSSELVHDGDIKFVDLKKESEQVGSWKYNSSRERREMTAPTSGIQAAAEFEEVESTVTVRSKDADSRRRSAPPIESELEEFFAAAEKNIQKQFMERYNYDIAKDEPVEGRYEWQAVALKLVNLEAEEESDGGDGEFCFCEYDRESIEENKNTKLLEFYSLFFFTFGVSFSLQFGLSINLSATVNCFFPCVYQQHYVPMQSIIFSIFRRQLP</sequence>
<keyword evidence="4" id="KW-0131">Cell cycle</keyword>
<name>A0A6J5VH11_PRUAR</name>
<feature type="domain" description="Cyclin-dependent kinase inhibitor" evidence="6">
    <location>
        <begin position="148"/>
        <end position="192"/>
    </location>
</feature>
<feature type="region of interest" description="Disordered" evidence="5">
    <location>
        <begin position="49"/>
        <end position="79"/>
    </location>
</feature>
<dbReference type="InterPro" id="IPR044898">
    <property type="entry name" value="CDI_dom_sf"/>
</dbReference>
<dbReference type="GO" id="GO:0005654">
    <property type="term" value="C:nucleoplasm"/>
    <property type="evidence" value="ECO:0007669"/>
    <property type="project" value="UniProtKB-SubCell"/>
</dbReference>
<dbReference type="Proteomes" id="UP000507222">
    <property type="component" value="Unassembled WGS sequence"/>
</dbReference>
<feature type="compositionally biased region" description="Low complexity" evidence="5">
    <location>
        <begin position="1"/>
        <end position="11"/>
    </location>
</feature>
<comment type="subcellular location">
    <subcellularLocation>
        <location evidence="1">Nucleus</location>
        <location evidence="1">Nucleoplasm</location>
    </subcellularLocation>
</comment>
<dbReference type="EMBL" id="CAEKDK010000007">
    <property type="protein sequence ID" value="CAB4287442.1"/>
    <property type="molecule type" value="Genomic_DNA"/>
</dbReference>
<evidence type="ECO:0000256" key="5">
    <source>
        <dbReference type="SAM" id="MobiDB-lite"/>
    </source>
</evidence>
<dbReference type="PANTHER" id="PTHR46776">
    <property type="entry name" value="CYCLIN-DEPENDENT KINASE INHIBITOR 4-RELATED"/>
    <property type="match status" value="1"/>
</dbReference>
<keyword evidence="3" id="KW-0649">Protein kinase inhibitor</keyword>
<dbReference type="GO" id="GO:0004861">
    <property type="term" value="F:cyclin-dependent protein serine/threonine kinase inhibitor activity"/>
    <property type="evidence" value="ECO:0007669"/>
    <property type="project" value="InterPro"/>
</dbReference>
<dbReference type="Gene3D" id="4.10.365.10">
    <property type="entry name" value="p27"/>
    <property type="match status" value="1"/>
</dbReference>
<comment type="similarity">
    <text evidence="2">Belongs to the CDI family. ICK/KRP subfamily.</text>
</comment>
<evidence type="ECO:0000313" key="7">
    <source>
        <dbReference type="EMBL" id="CAB4287442.1"/>
    </source>
</evidence>
<dbReference type="InterPro" id="IPR003175">
    <property type="entry name" value="CDI_dom"/>
</dbReference>
<evidence type="ECO:0000256" key="4">
    <source>
        <dbReference type="ARBA" id="ARBA00023306"/>
    </source>
</evidence>
<proteinExistence type="inferred from homology"/>
<gene>
    <name evidence="7" type="ORF">CURHAP_LOCUS45376</name>
</gene>
<evidence type="ECO:0000313" key="8">
    <source>
        <dbReference type="Proteomes" id="UP000507222"/>
    </source>
</evidence>
<dbReference type="GO" id="GO:0051726">
    <property type="term" value="P:regulation of cell cycle"/>
    <property type="evidence" value="ECO:0007669"/>
    <property type="project" value="InterPro"/>
</dbReference>
<evidence type="ECO:0000256" key="1">
    <source>
        <dbReference type="ARBA" id="ARBA00004642"/>
    </source>
</evidence>
<dbReference type="AlphaFoldDB" id="A0A6J5VH11"/>
<dbReference type="Pfam" id="PF02234">
    <property type="entry name" value="CDI"/>
    <property type="match status" value="1"/>
</dbReference>
<organism evidence="7 8">
    <name type="scientific">Prunus armeniaca</name>
    <name type="common">Apricot</name>
    <name type="synonym">Armeniaca vulgaris</name>
    <dbReference type="NCBI Taxonomy" id="36596"/>
    <lineage>
        <taxon>Eukaryota</taxon>
        <taxon>Viridiplantae</taxon>
        <taxon>Streptophyta</taxon>
        <taxon>Embryophyta</taxon>
        <taxon>Tracheophyta</taxon>
        <taxon>Spermatophyta</taxon>
        <taxon>Magnoliopsida</taxon>
        <taxon>eudicotyledons</taxon>
        <taxon>Gunneridae</taxon>
        <taxon>Pentapetalae</taxon>
        <taxon>rosids</taxon>
        <taxon>fabids</taxon>
        <taxon>Rosales</taxon>
        <taxon>Rosaceae</taxon>
        <taxon>Amygdaloideae</taxon>
        <taxon>Amygdaleae</taxon>
        <taxon>Prunus</taxon>
    </lineage>
</organism>
<accession>A0A6J5VH11</accession>
<evidence type="ECO:0000259" key="6">
    <source>
        <dbReference type="Pfam" id="PF02234"/>
    </source>
</evidence>
<evidence type="ECO:0000256" key="3">
    <source>
        <dbReference type="ARBA" id="ARBA00023013"/>
    </source>
</evidence>
<feature type="region of interest" description="Disordered" evidence="5">
    <location>
        <begin position="1"/>
        <end position="23"/>
    </location>
</feature>
<protein>
    <recommendedName>
        <fullName evidence="6">Cyclin-dependent kinase inhibitor domain-containing protein</fullName>
    </recommendedName>
</protein>